<feature type="region of interest" description="Disordered" evidence="3">
    <location>
        <begin position="496"/>
        <end position="576"/>
    </location>
</feature>
<feature type="compositionally biased region" description="Basic and acidic residues" evidence="3">
    <location>
        <begin position="373"/>
        <end position="382"/>
    </location>
</feature>
<dbReference type="Pfam" id="PF01344">
    <property type="entry name" value="Kelch_1"/>
    <property type="match status" value="2"/>
</dbReference>
<accession>A0A8C3D662</accession>
<dbReference type="InterPro" id="IPR052310">
    <property type="entry name" value="Kelch/BTB_domain_protein"/>
</dbReference>
<name>A0A8C3D662_CORMO</name>
<evidence type="ECO:0000256" key="3">
    <source>
        <dbReference type="SAM" id="MobiDB-lite"/>
    </source>
</evidence>
<dbReference type="InterPro" id="IPR015915">
    <property type="entry name" value="Kelch-typ_b-propeller"/>
</dbReference>
<keyword evidence="1" id="KW-0880">Kelch repeat</keyword>
<feature type="region of interest" description="Disordered" evidence="3">
    <location>
        <begin position="461"/>
        <end position="482"/>
    </location>
</feature>
<feature type="compositionally biased region" description="Polar residues" evidence="3">
    <location>
        <begin position="496"/>
        <end position="512"/>
    </location>
</feature>
<dbReference type="OMA" id="GTNFFHI"/>
<dbReference type="SUPFAM" id="SSF117281">
    <property type="entry name" value="Kelch motif"/>
    <property type="match status" value="1"/>
</dbReference>
<reference evidence="5" key="1">
    <citation type="submission" date="2019-10" db="EMBL/GenBank/DDBJ databases">
        <title>Corvus moneduloides (New Caledonian crow) genome, bCorMon1, primary haplotype.</title>
        <authorList>
            <person name="Rutz C."/>
            <person name="Fungtammasan C."/>
            <person name="Mountcastle J."/>
            <person name="Formenti G."/>
            <person name="Chow W."/>
            <person name="Howe K."/>
            <person name="Steele M.P."/>
            <person name="Fernandes J."/>
            <person name="Gilbert M.T.P."/>
            <person name="Fedrigo O."/>
            <person name="Jarvis E.D."/>
            <person name="Gemmell N."/>
        </authorList>
    </citation>
    <scope>NUCLEOTIDE SEQUENCE [LARGE SCALE GENOMIC DNA]</scope>
</reference>
<feature type="compositionally biased region" description="Polar residues" evidence="3">
    <location>
        <begin position="524"/>
        <end position="544"/>
    </location>
</feature>
<keyword evidence="5" id="KW-1185">Reference proteome</keyword>
<organism evidence="4 5">
    <name type="scientific">Corvus moneduloides</name>
    <name type="common">New Caledonian crow</name>
    <dbReference type="NCBI Taxonomy" id="1196302"/>
    <lineage>
        <taxon>Eukaryota</taxon>
        <taxon>Metazoa</taxon>
        <taxon>Chordata</taxon>
        <taxon>Craniata</taxon>
        <taxon>Vertebrata</taxon>
        <taxon>Euteleostomi</taxon>
        <taxon>Archelosauria</taxon>
        <taxon>Archosauria</taxon>
        <taxon>Dinosauria</taxon>
        <taxon>Saurischia</taxon>
        <taxon>Theropoda</taxon>
        <taxon>Coelurosauria</taxon>
        <taxon>Aves</taxon>
        <taxon>Neognathae</taxon>
        <taxon>Neoaves</taxon>
        <taxon>Telluraves</taxon>
        <taxon>Australaves</taxon>
        <taxon>Passeriformes</taxon>
        <taxon>Corvoidea</taxon>
        <taxon>Corvidae</taxon>
        <taxon>Corvus</taxon>
    </lineage>
</organism>
<feature type="compositionally biased region" description="Low complexity" evidence="3">
    <location>
        <begin position="278"/>
        <end position="289"/>
    </location>
</feature>
<evidence type="ECO:0000313" key="5">
    <source>
        <dbReference type="Proteomes" id="UP000694553"/>
    </source>
</evidence>
<evidence type="ECO:0000256" key="2">
    <source>
        <dbReference type="ARBA" id="ARBA00022737"/>
    </source>
</evidence>
<feature type="compositionally biased region" description="Basic and acidic residues" evidence="3">
    <location>
        <begin position="513"/>
        <end position="523"/>
    </location>
</feature>
<sequence length="944" mass="100557">MRSLCWAKQLFFPQTIFPFSIARSVFGGRAAPRGYFSCLCASFGSSPSLPLRFPGQQIRPWAAPFAGAQPIPNIPGFSGSLLPALPAQSHLVPSRRAPASPGKSLIGSSAFPHGKMPQRAPPAWHSDMQLPGKLLLSAAALLLLSLAFRFYRNRSLPEGKIPPGEQRENQDGDGDGDGGLRRRRGGEDKSGNDPGMQHEDLRGERSFPRSEEEKGEGMGSELGLIPRKAPLGPDGRERELGRKLGWKLGTKSESKAGIELGNDPGSRTGSELGKEPGSKSGSKSGSRLGIKPGNNPGRKPGSEPGSKLVTKAGNESGSEQGSEPGIELGTKLGSKLGIKSGSKAGIELGSDLGSEPGSKLGSEPGILPGSELGPHDPADRDTPAPSSGCSPGIWDTRTAGDGCAQGTEQDPGSRGRSGEGSTGTIRTLSVTSNLGLLLTASEAGSDSSYSFSSVAKIQVEENFIPEHRDRDKGNPPGPGLRGKVYDYFVQSVSESVSRQTSLPFVPAGTSQGRGERGRAEPQRTQEQNPALETPDPTTSCTAPQEGTESPPEPPSPGTLGIPLSGEGGGVAAPCPDPSEVPPPARVHLGNCYEVLCAAKARQLRALQDAALRVMSAHLLQVLRSPAIYSRLNAGERELLLRHRTRGRPRLVVADVPLAEPGHRRGRLCYYDEDEDRWCHVCHMPAEVAGRGSAMCSLFNYLFVVAGWEGEGRARSPSRRVLCYDPLADSWRDICPLRQARPRCQLVALDGHLYAIGGECLATVERYDPRRDRWAFVAALPRDTFAVAHAATACDGDIYVTGGTLRSLLLRYDARGDSWATSPAIGDQDRTAELVSAHGFLYRFQLRRGAGNTDVADVTVSRCSASARLWYRCASHPLPEPAGLRCAVLGSLVHCLGRNSHLRFLADPVSPRFGAKELRPFPEPHGSLLPAVLVLPEGGTEPPRL</sequence>
<dbReference type="PANTHER" id="PTHR45972:SF1">
    <property type="entry name" value="KELCH DOMAIN-CONTAINING PROTEIN 7A"/>
    <property type="match status" value="1"/>
</dbReference>
<reference evidence="4" key="2">
    <citation type="submission" date="2025-08" db="UniProtKB">
        <authorList>
            <consortium name="Ensembl"/>
        </authorList>
    </citation>
    <scope>IDENTIFICATION</scope>
</reference>
<feature type="compositionally biased region" description="Basic and acidic residues" evidence="3">
    <location>
        <begin position="464"/>
        <end position="473"/>
    </location>
</feature>
<dbReference type="SMART" id="SM00612">
    <property type="entry name" value="Kelch"/>
    <property type="match status" value="2"/>
</dbReference>
<dbReference type="Proteomes" id="UP000694553">
    <property type="component" value="Unassembled WGS sequence"/>
</dbReference>
<feature type="compositionally biased region" description="Basic and acidic residues" evidence="3">
    <location>
        <begin position="185"/>
        <end position="216"/>
    </location>
</feature>
<dbReference type="Gene3D" id="2.120.10.80">
    <property type="entry name" value="Kelch-type beta propeller"/>
    <property type="match status" value="1"/>
</dbReference>
<evidence type="ECO:0000313" key="4">
    <source>
        <dbReference type="Ensembl" id="ENSCMUP00000001880.2"/>
    </source>
</evidence>
<accession>A0A8U7NY72</accession>
<gene>
    <name evidence="4" type="primary">KLHDC7A</name>
</gene>
<evidence type="ECO:0000256" key="1">
    <source>
        <dbReference type="ARBA" id="ARBA00022441"/>
    </source>
</evidence>
<reference evidence="4" key="3">
    <citation type="submission" date="2025-09" db="UniProtKB">
        <authorList>
            <consortium name="Ensembl"/>
        </authorList>
    </citation>
    <scope>IDENTIFICATION</scope>
</reference>
<protein>
    <submittedName>
        <fullName evidence="4">Kelch domain containing 7A</fullName>
    </submittedName>
</protein>
<dbReference type="Ensembl" id="ENSCMUT00000002024.2">
    <property type="protein sequence ID" value="ENSCMUP00000001880.2"/>
    <property type="gene ID" value="ENSCMUG00000001282.2"/>
</dbReference>
<dbReference type="AlphaFoldDB" id="A0A8C3D662"/>
<feature type="region of interest" description="Disordered" evidence="3">
    <location>
        <begin position="157"/>
        <end position="429"/>
    </location>
</feature>
<dbReference type="InterPro" id="IPR006652">
    <property type="entry name" value="Kelch_1"/>
</dbReference>
<keyword evidence="2" id="KW-0677">Repeat</keyword>
<dbReference type="PANTHER" id="PTHR45972">
    <property type="entry name" value="BTB_2 DOMAIN-CONTAINING PROTEIN"/>
    <property type="match status" value="1"/>
</dbReference>
<proteinExistence type="predicted"/>